<keyword evidence="2" id="KW-1185">Reference proteome</keyword>
<protein>
    <submittedName>
        <fullName evidence="1">Uncharacterized protein</fullName>
    </submittedName>
</protein>
<dbReference type="EMBL" id="CP000884">
    <property type="protein sequence ID" value="ABX37997.1"/>
    <property type="molecule type" value="Genomic_DNA"/>
</dbReference>
<organism evidence="1 2">
    <name type="scientific">Delftia acidovorans (strain DSM 14801 / SPH-1)</name>
    <dbReference type="NCBI Taxonomy" id="398578"/>
    <lineage>
        <taxon>Bacteria</taxon>
        <taxon>Pseudomonadati</taxon>
        <taxon>Pseudomonadota</taxon>
        <taxon>Betaproteobacteria</taxon>
        <taxon>Burkholderiales</taxon>
        <taxon>Comamonadaceae</taxon>
        <taxon>Delftia</taxon>
    </lineage>
</organism>
<name>A9BNV2_DELAS</name>
<sequence>MPAILPQCAVTQQIQIHGPQSTTDPPPSALLRCNKPRAVPVPMKAACLRLRAWNHRTQTMHNADTRSFELRHLAPGNDLHLHVLEGSELFCRHGPLEITAPQQAWADGVPAPAFRLQPGQGWRAGADLQIRVRSLSQAMASLELRQSPTAKSRIASEEGMRPRAWSVAGWLRGLRRGQRAA</sequence>
<proteinExistence type="predicted"/>
<reference evidence="1 2" key="1">
    <citation type="journal article" date="2004" name="Appl. Environ. Microbiol.">
        <title>Mineralization of individual congeners of linear alkylbenzenesulfonate by defined pairs of heterotrophic bacteria.</title>
        <authorList>
            <person name="Schleheck D."/>
            <person name="Knepper T.P."/>
            <person name="Fischer K."/>
            <person name="Cook A.M."/>
        </authorList>
    </citation>
    <scope>NUCLEOTIDE SEQUENCE [LARGE SCALE GENOMIC DNA]</scope>
    <source>
        <strain evidence="2">DSM 14801 / SPH-1</strain>
    </source>
</reference>
<reference evidence="2" key="2">
    <citation type="submission" date="2007-11" db="EMBL/GenBank/DDBJ databases">
        <title>Complete sequence of Delftia acidovorans DSM 14801 / SPH-1.</title>
        <authorList>
            <person name="Copeland A."/>
            <person name="Lucas S."/>
            <person name="Lapidus A."/>
            <person name="Barry K."/>
            <person name="Glavina del Rio T."/>
            <person name="Dalin E."/>
            <person name="Tice H."/>
            <person name="Pitluck S."/>
            <person name="Lowry S."/>
            <person name="Clum A."/>
            <person name="Schmutz J."/>
            <person name="Larimer F."/>
            <person name="Land M."/>
            <person name="Hauser L."/>
            <person name="Kyrpides N."/>
            <person name="Kim E."/>
            <person name="Schleheck D."/>
            <person name="Richardson P."/>
        </authorList>
    </citation>
    <scope>NUCLEOTIDE SEQUENCE [LARGE SCALE GENOMIC DNA]</scope>
    <source>
        <strain evidence="2">DSM 14801 / SPH-1</strain>
    </source>
</reference>
<accession>A9BNV2</accession>
<dbReference type="HOGENOM" id="CLU_127549_0_0_4"/>
<dbReference type="KEGG" id="dac:Daci_5368"/>
<evidence type="ECO:0000313" key="1">
    <source>
        <dbReference type="EMBL" id="ABX37997.1"/>
    </source>
</evidence>
<dbReference type="Proteomes" id="UP000000784">
    <property type="component" value="Chromosome"/>
</dbReference>
<evidence type="ECO:0000313" key="2">
    <source>
        <dbReference type="Proteomes" id="UP000000784"/>
    </source>
</evidence>
<dbReference type="AlphaFoldDB" id="A9BNV2"/>
<gene>
    <name evidence="1" type="ordered locus">Daci_5368</name>
</gene>